<keyword evidence="1" id="KW-0472">Membrane</keyword>
<evidence type="ECO:0000313" key="3">
    <source>
        <dbReference type="Proteomes" id="UP000053593"/>
    </source>
</evidence>
<reference evidence="2 3" key="1">
    <citation type="submission" date="2014-04" db="EMBL/GenBank/DDBJ databases">
        <title>Evolutionary Origins and Diversification of the Mycorrhizal Mutualists.</title>
        <authorList>
            <consortium name="DOE Joint Genome Institute"/>
            <consortium name="Mycorrhizal Genomics Consortium"/>
            <person name="Kohler A."/>
            <person name="Kuo A."/>
            <person name="Nagy L.G."/>
            <person name="Floudas D."/>
            <person name="Copeland A."/>
            <person name="Barry K.W."/>
            <person name="Cichocki N."/>
            <person name="Veneault-Fourrey C."/>
            <person name="LaButti K."/>
            <person name="Lindquist E.A."/>
            <person name="Lipzen A."/>
            <person name="Lundell T."/>
            <person name="Morin E."/>
            <person name="Murat C."/>
            <person name="Riley R."/>
            <person name="Ohm R."/>
            <person name="Sun H."/>
            <person name="Tunlid A."/>
            <person name="Henrissat B."/>
            <person name="Grigoriev I.V."/>
            <person name="Hibbett D.S."/>
            <person name="Martin F."/>
        </authorList>
    </citation>
    <scope>NUCLEOTIDE SEQUENCE [LARGE SCALE GENOMIC DNA]</scope>
    <source>
        <strain evidence="2 3">FD-317 M1</strain>
    </source>
</reference>
<name>A0A0D0C3Z4_9AGAR</name>
<dbReference type="AlphaFoldDB" id="A0A0D0C3Z4"/>
<keyword evidence="3" id="KW-1185">Reference proteome</keyword>
<gene>
    <name evidence="2" type="ORF">GYMLUDRAFT_46393</name>
</gene>
<organism evidence="2 3">
    <name type="scientific">Collybiopsis luxurians FD-317 M1</name>
    <dbReference type="NCBI Taxonomy" id="944289"/>
    <lineage>
        <taxon>Eukaryota</taxon>
        <taxon>Fungi</taxon>
        <taxon>Dikarya</taxon>
        <taxon>Basidiomycota</taxon>
        <taxon>Agaricomycotina</taxon>
        <taxon>Agaricomycetes</taxon>
        <taxon>Agaricomycetidae</taxon>
        <taxon>Agaricales</taxon>
        <taxon>Marasmiineae</taxon>
        <taxon>Omphalotaceae</taxon>
        <taxon>Collybiopsis</taxon>
        <taxon>Collybiopsis luxurians</taxon>
    </lineage>
</organism>
<feature type="transmembrane region" description="Helical" evidence="1">
    <location>
        <begin position="6"/>
        <end position="27"/>
    </location>
</feature>
<dbReference type="EMBL" id="KN834792">
    <property type="protein sequence ID" value="KIK57149.1"/>
    <property type="molecule type" value="Genomic_DNA"/>
</dbReference>
<dbReference type="HOGENOM" id="CLU_2606277_0_0_1"/>
<keyword evidence="1" id="KW-1133">Transmembrane helix</keyword>
<dbReference type="Proteomes" id="UP000053593">
    <property type="component" value="Unassembled WGS sequence"/>
</dbReference>
<evidence type="ECO:0000313" key="2">
    <source>
        <dbReference type="EMBL" id="KIK57149.1"/>
    </source>
</evidence>
<sequence length="79" mass="9213">MPKIFYLSRLVPVLSINLGPYALYLNFDLYYKKEKKRRDLCQLLISGRLASPETSRSLLGPYRMYASGNPAWMRYLFSG</sequence>
<accession>A0A0D0C3Z4</accession>
<proteinExistence type="predicted"/>
<protein>
    <submittedName>
        <fullName evidence="2">Uncharacterized protein</fullName>
    </submittedName>
</protein>
<keyword evidence="1" id="KW-0812">Transmembrane</keyword>
<evidence type="ECO:0000256" key="1">
    <source>
        <dbReference type="SAM" id="Phobius"/>
    </source>
</evidence>